<dbReference type="PANTHER" id="PTHR10985">
    <property type="entry name" value="BASIC HELIX-LOOP-HELIX TRANSCRIPTION FACTOR, HES-RELATED"/>
    <property type="match status" value="1"/>
</dbReference>
<dbReference type="Proteomes" id="UP000031443">
    <property type="component" value="Unassembled WGS sequence"/>
</dbReference>
<name>M7BCH8_CHEMY</name>
<evidence type="ECO:0000256" key="1">
    <source>
        <dbReference type="ARBA" id="ARBA00004123"/>
    </source>
</evidence>
<evidence type="ECO:0000313" key="8">
    <source>
        <dbReference type="EMBL" id="EMP25927.1"/>
    </source>
</evidence>
<dbReference type="PROSITE" id="PS50888">
    <property type="entry name" value="BHLH"/>
    <property type="match status" value="1"/>
</dbReference>
<dbReference type="AlphaFoldDB" id="M7BCH8"/>
<dbReference type="InterPro" id="IPR036638">
    <property type="entry name" value="HLH_DNA-bd_sf"/>
</dbReference>
<evidence type="ECO:0000256" key="5">
    <source>
        <dbReference type="ARBA" id="ARBA00023242"/>
    </source>
</evidence>
<dbReference type="CDD" id="cd18933">
    <property type="entry name" value="bHLH-O_HES3"/>
    <property type="match status" value="1"/>
</dbReference>
<dbReference type="SMART" id="SM00353">
    <property type="entry name" value="HLH"/>
    <property type="match status" value="1"/>
</dbReference>
<dbReference type="STRING" id="8469.M7BCH8"/>
<dbReference type="EMBL" id="KB585326">
    <property type="protein sequence ID" value="EMP25927.1"/>
    <property type="molecule type" value="Genomic_DNA"/>
</dbReference>
<evidence type="ECO:0000256" key="4">
    <source>
        <dbReference type="ARBA" id="ARBA00023163"/>
    </source>
</evidence>
<feature type="domain" description="BHLH" evidence="7">
    <location>
        <begin position="15"/>
        <end position="71"/>
    </location>
</feature>
<keyword evidence="3" id="KW-0805">Transcription regulation</keyword>
<dbReference type="InterPro" id="IPR011598">
    <property type="entry name" value="bHLH_dom"/>
</dbReference>
<keyword evidence="5" id="KW-0539">Nucleus</keyword>
<evidence type="ECO:0000256" key="2">
    <source>
        <dbReference type="ARBA" id="ARBA00022491"/>
    </source>
</evidence>
<sequence length="201" mass="22131">MNIIPLSSVELLLIYTGISKPLMEKKRRARINVSLEQLKALLEKHYSHHIRKRKLEKADILELSVKYMKSLQNSVQVEEPQQKSLVSLHTKRPVTPISNGDSGSSATNKSFEYLNSCSPEWGSGIHMTVCLSPEIDGPEHFELSEVGAMGLPGTEEPVGGGASDKAEYDSTGLEEGLSLPSWACPDRTEAQSEPCLLLEDL</sequence>
<evidence type="ECO:0000256" key="6">
    <source>
        <dbReference type="SAM" id="MobiDB-lite"/>
    </source>
</evidence>
<protein>
    <submittedName>
        <fullName evidence="8">Transcription factor HES-3</fullName>
    </submittedName>
</protein>
<comment type="subcellular location">
    <subcellularLocation>
        <location evidence="1">Nucleus</location>
    </subcellularLocation>
</comment>
<gene>
    <name evidence="8" type="ORF">UY3_16923</name>
</gene>
<keyword evidence="9" id="KW-1185">Reference proteome</keyword>
<feature type="region of interest" description="Disordered" evidence="6">
    <location>
        <begin position="151"/>
        <end position="180"/>
    </location>
</feature>
<dbReference type="GO" id="GO:0046983">
    <property type="term" value="F:protein dimerization activity"/>
    <property type="evidence" value="ECO:0007669"/>
    <property type="project" value="InterPro"/>
</dbReference>
<evidence type="ECO:0000259" key="7">
    <source>
        <dbReference type="PROSITE" id="PS50888"/>
    </source>
</evidence>
<organism evidence="8 9">
    <name type="scientific">Chelonia mydas</name>
    <name type="common">Green sea-turtle</name>
    <name type="synonym">Chelonia agassizi</name>
    <dbReference type="NCBI Taxonomy" id="8469"/>
    <lineage>
        <taxon>Eukaryota</taxon>
        <taxon>Metazoa</taxon>
        <taxon>Chordata</taxon>
        <taxon>Craniata</taxon>
        <taxon>Vertebrata</taxon>
        <taxon>Euteleostomi</taxon>
        <taxon>Archelosauria</taxon>
        <taxon>Testudinata</taxon>
        <taxon>Testudines</taxon>
        <taxon>Cryptodira</taxon>
        <taxon>Durocryptodira</taxon>
        <taxon>Americhelydia</taxon>
        <taxon>Chelonioidea</taxon>
        <taxon>Cheloniidae</taxon>
        <taxon>Chelonia</taxon>
    </lineage>
</organism>
<dbReference type="SUPFAM" id="SSF47459">
    <property type="entry name" value="HLH, helix-loop-helix DNA-binding domain"/>
    <property type="match status" value="1"/>
</dbReference>
<dbReference type="FunFam" id="4.10.280.10:FF:000077">
    <property type="entry name" value="transcription factor HES-3 isoform X2"/>
    <property type="match status" value="1"/>
</dbReference>
<proteinExistence type="predicted"/>
<accession>M7BCH8</accession>
<evidence type="ECO:0000313" key="9">
    <source>
        <dbReference type="Proteomes" id="UP000031443"/>
    </source>
</evidence>
<evidence type="ECO:0000256" key="3">
    <source>
        <dbReference type="ARBA" id="ARBA00023015"/>
    </source>
</evidence>
<keyword evidence="4" id="KW-0804">Transcription</keyword>
<dbReference type="Gene3D" id="4.10.280.10">
    <property type="entry name" value="Helix-loop-helix DNA-binding domain"/>
    <property type="match status" value="1"/>
</dbReference>
<keyword evidence="2" id="KW-0678">Repressor</keyword>
<dbReference type="eggNOG" id="KOG4304">
    <property type="taxonomic scope" value="Eukaryota"/>
</dbReference>
<dbReference type="Pfam" id="PF00010">
    <property type="entry name" value="HLH"/>
    <property type="match status" value="1"/>
</dbReference>
<reference evidence="9" key="1">
    <citation type="journal article" date="2013" name="Nat. Genet.">
        <title>The draft genomes of soft-shell turtle and green sea turtle yield insights into the development and evolution of the turtle-specific body plan.</title>
        <authorList>
            <person name="Wang Z."/>
            <person name="Pascual-Anaya J."/>
            <person name="Zadissa A."/>
            <person name="Li W."/>
            <person name="Niimura Y."/>
            <person name="Huang Z."/>
            <person name="Li C."/>
            <person name="White S."/>
            <person name="Xiong Z."/>
            <person name="Fang D."/>
            <person name="Wang B."/>
            <person name="Ming Y."/>
            <person name="Chen Y."/>
            <person name="Zheng Y."/>
            <person name="Kuraku S."/>
            <person name="Pignatelli M."/>
            <person name="Herrero J."/>
            <person name="Beal K."/>
            <person name="Nozawa M."/>
            <person name="Li Q."/>
            <person name="Wang J."/>
            <person name="Zhang H."/>
            <person name="Yu L."/>
            <person name="Shigenobu S."/>
            <person name="Wang J."/>
            <person name="Liu J."/>
            <person name="Flicek P."/>
            <person name="Searle S."/>
            <person name="Wang J."/>
            <person name="Kuratani S."/>
            <person name="Yin Y."/>
            <person name="Aken B."/>
            <person name="Zhang G."/>
            <person name="Irie N."/>
        </authorList>
    </citation>
    <scope>NUCLEOTIDE SEQUENCE [LARGE SCALE GENOMIC DNA]</scope>
</reference>
<dbReference type="InterPro" id="IPR050370">
    <property type="entry name" value="HES_HEY"/>
</dbReference>
<dbReference type="GO" id="GO:0005634">
    <property type="term" value="C:nucleus"/>
    <property type="evidence" value="ECO:0007669"/>
    <property type="project" value="UniProtKB-SubCell"/>
</dbReference>